<protein>
    <submittedName>
        <fullName evidence="1">Uncharacterized protein</fullName>
    </submittedName>
</protein>
<organism evidence="1 2">
    <name type="scientific">Trichomonascus ciferrii</name>
    <dbReference type="NCBI Taxonomy" id="44093"/>
    <lineage>
        <taxon>Eukaryota</taxon>
        <taxon>Fungi</taxon>
        <taxon>Dikarya</taxon>
        <taxon>Ascomycota</taxon>
        <taxon>Saccharomycotina</taxon>
        <taxon>Dipodascomycetes</taxon>
        <taxon>Dipodascales</taxon>
        <taxon>Trichomonascaceae</taxon>
        <taxon>Trichomonascus</taxon>
        <taxon>Trichomonascus ciferrii complex</taxon>
    </lineage>
</organism>
<comment type="caution">
    <text evidence="1">The sequence shown here is derived from an EMBL/GenBank/DDBJ whole genome shotgun (WGS) entry which is preliminary data.</text>
</comment>
<dbReference type="AlphaFoldDB" id="A0A642UP80"/>
<dbReference type="PANTHER" id="PTHR34365:SF7">
    <property type="entry name" value="GLYCINE-RICH DOMAIN-CONTAINING PROTEIN 1"/>
    <property type="match status" value="1"/>
</dbReference>
<evidence type="ECO:0000313" key="1">
    <source>
        <dbReference type="EMBL" id="KAA8902872.1"/>
    </source>
</evidence>
<dbReference type="OrthoDB" id="2684236at2759"/>
<dbReference type="Pfam" id="PF07173">
    <property type="entry name" value="GRDP-like"/>
    <property type="match status" value="1"/>
</dbReference>
<accession>A0A642UP80</accession>
<name>A0A642UP80_9ASCO</name>
<dbReference type="Proteomes" id="UP000761534">
    <property type="component" value="Unassembled WGS sequence"/>
</dbReference>
<dbReference type="EMBL" id="SWFS01000456">
    <property type="protein sequence ID" value="KAA8902872.1"/>
    <property type="molecule type" value="Genomic_DNA"/>
</dbReference>
<sequence length="681" mass="77558">MKLKRGSDEKPPSYTEAVNEGPSMVELFNGLQLTLRENLVPSRDEVVCHLKLLKALYALRTRVESVSGPYETGLDGSEARERRWAIFVSRAVERFERWWDIVIRRSEEVHSPIVKNSGRRLSLPSKETPSLHSIPYFIMPPLDVLMVWHAYMLNPRAYAEDCYRFQLDHDIWNTQFPWECLNDMIDTEFQYNPPVEAVRLFVGKTGMKWENMEDEKLTKRVSCFCCGYEFNVLFDSPSSTTHYSSIDLNVNCAQCNAAVTHESLRMNKLRRDLKLYREKGLCLPGTLLHYPSGKFMFATFRTPFYTALDHPWVKTEFDKIFHSENNQIQSTIKDVKAVFDRFFQFKMLADKKNVAVSVRRFLANYWDNSSPFSVELEGAVLRQGVFIEKMNRNDWIHSPYILSAADRMVEKYQNFFKLMGANKRLMAVPTLDVDLVWHTHQLSPARYYKHSVAVTNQLIDHDDKVKETVLSDSFARTTQIYERMFKEVYSECMCWYCQAIREINSTWFSMGTRWAHNSFTEQAIKGEYDSTHDGEKHISAHSAIPSDRKEREAHYNQLRDEYEKAFKRVSRRASKYNRPIPENCSYEKNPSFFPYYAMALTPAFYPVAPLCSTGMYGACSPGLESVSSCGACSGVGGGGNYSNCSIGGALTGIHGGIGGFPDTGGCDGGGGGCGGGGAGNC</sequence>
<dbReference type="VEuPathDB" id="FungiDB:TRICI_005796"/>
<dbReference type="InterPro" id="IPR009836">
    <property type="entry name" value="GRDP-like"/>
</dbReference>
<keyword evidence="2" id="KW-1185">Reference proteome</keyword>
<evidence type="ECO:0000313" key="2">
    <source>
        <dbReference type="Proteomes" id="UP000761534"/>
    </source>
</evidence>
<proteinExistence type="predicted"/>
<reference evidence="1" key="1">
    <citation type="journal article" date="2019" name="G3 (Bethesda)">
        <title>Genome Assemblies of Two Rare Opportunistic Yeast Pathogens: Diutina rugosa (syn. Candida rugosa) and Trichomonascus ciferrii (syn. Candida ciferrii).</title>
        <authorList>
            <person name="Mixao V."/>
            <person name="Saus E."/>
            <person name="Hansen A.P."/>
            <person name="Lass-Florl C."/>
            <person name="Gabaldon T."/>
        </authorList>
    </citation>
    <scope>NUCLEOTIDE SEQUENCE</scope>
    <source>
        <strain evidence="1">CBS 4856</strain>
    </source>
</reference>
<gene>
    <name evidence="1" type="ORF">TRICI_005796</name>
</gene>
<dbReference type="PANTHER" id="PTHR34365">
    <property type="entry name" value="ENOLASE (DUF1399)"/>
    <property type="match status" value="1"/>
</dbReference>